<sequence>MADAQLRVDGARQLRTSMRRAGIDMRELRDTHAEAARLVAARADPPRRTGRLAATIRASGTQTQAVVRAGYARVPYAPVIHWGWPARGIRAQPFLTDAAQASEPAWIELYTRHVEQILTTIEGASTP</sequence>
<name>A0A4D6E3V6_9CAUD</name>
<organism evidence="1 2">
    <name type="scientific">Gordonia phage EricDab</name>
    <dbReference type="NCBI Taxonomy" id="3070616"/>
    <lineage>
        <taxon>Viruses</taxon>
        <taxon>Duplodnaviria</taxon>
        <taxon>Heunggongvirae</taxon>
        <taxon>Uroviricota</taxon>
        <taxon>Caudoviricetes</taxon>
        <taxon>Ericdabvirus</taxon>
        <taxon>Ericdabvirus ericdab</taxon>
    </lineage>
</organism>
<accession>A0A4D6E3V6</accession>
<protein>
    <recommendedName>
        <fullName evidence="3">Minor tail protein</fullName>
    </recommendedName>
</protein>
<gene>
    <name evidence="1" type="primary">13</name>
    <name evidence="1" type="ORF">SEA_EPICDAB_13</name>
</gene>
<keyword evidence="2" id="KW-1185">Reference proteome</keyword>
<dbReference type="RefSeq" id="YP_010674655.1">
    <property type="nucleotide sequence ID" value="NC_070997.1"/>
</dbReference>
<dbReference type="Proteomes" id="UP000297043">
    <property type="component" value="Segment"/>
</dbReference>
<evidence type="ECO:0000313" key="2">
    <source>
        <dbReference type="Proteomes" id="UP000297043"/>
    </source>
</evidence>
<dbReference type="KEGG" id="vg:77950972"/>
<dbReference type="GeneID" id="77950972"/>
<reference evidence="1 2" key="1">
    <citation type="submission" date="2019-03" db="EMBL/GenBank/DDBJ databases">
        <authorList>
            <person name="Fakhre F."/>
            <person name="Gonzalez R.M."/>
            <person name="Howells E.K."/>
            <person name="Otero L.A."/>
            <person name="Pegoraro K.N."/>
            <person name="Robichaux K.C."/>
            <person name="Rodier A."/>
            <person name="Sadowski C.L."/>
            <person name="Carter V.P."/>
            <person name="Gray A.D."/>
            <person name="Klein G.C."/>
            <person name="Lebosada C."/>
            <person name="Miklaszewski C.M."/>
            <person name="Sutton S.N."/>
            <person name="Pollenz R.S."/>
            <person name="Garlena R.A."/>
            <person name="Russell D.A."/>
            <person name="Pope W.H."/>
            <person name="Jacobs-Sera D."/>
            <person name="Hatfull G.F."/>
        </authorList>
    </citation>
    <scope>NUCLEOTIDE SEQUENCE [LARGE SCALE GENOMIC DNA]</scope>
</reference>
<dbReference type="EMBL" id="MK660712">
    <property type="protein sequence ID" value="QBZ73184.1"/>
    <property type="molecule type" value="Genomic_DNA"/>
</dbReference>
<evidence type="ECO:0008006" key="3">
    <source>
        <dbReference type="Google" id="ProtNLM"/>
    </source>
</evidence>
<proteinExistence type="predicted"/>
<evidence type="ECO:0000313" key="1">
    <source>
        <dbReference type="EMBL" id="QBZ73184.1"/>
    </source>
</evidence>